<dbReference type="KEGG" id="cart:PA27867_2244"/>
<feature type="transmembrane region" description="Helical" evidence="5">
    <location>
        <begin position="54"/>
        <end position="73"/>
    </location>
</feature>
<dbReference type="STRING" id="670052.PA27867_2244"/>
<evidence type="ECO:0000256" key="4">
    <source>
        <dbReference type="ARBA" id="ARBA00023136"/>
    </source>
</evidence>
<feature type="transmembrane region" description="Helical" evidence="5">
    <location>
        <begin position="12"/>
        <end position="33"/>
    </location>
</feature>
<dbReference type="Proteomes" id="UP000092582">
    <property type="component" value="Chromosome 1"/>
</dbReference>
<evidence type="ECO:0000313" key="7">
    <source>
        <dbReference type="Proteomes" id="UP000092582"/>
    </source>
</evidence>
<sequence>MSAESVTNVLTVLRVILAVVFVVAGISHFAPSVQRTMTAMIPPRLRWRGLWSPRNLVLITGVCEILGGVGLLLDATRVTSGVALAVFLVAVFPANAYAARHKERFGAVAIPFVPRLLGQLVLIGLVLAVSLAG</sequence>
<feature type="transmembrane region" description="Helical" evidence="5">
    <location>
        <begin position="79"/>
        <end position="100"/>
    </location>
</feature>
<evidence type="ECO:0000256" key="5">
    <source>
        <dbReference type="SAM" id="Phobius"/>
    </source>
</evidence>
<comment type="subcellular location">
    <subcellularLocation>
        <location evidence="1">Membrane</location>
        <topology evidence="1">Multi-pass membrane protein</topology>
    </subcellularLocation>
</comment>
<dbReference type="GO" id="GO:0016020">
    <property type="term" value="C:membrane"/>
    <property type="evidence" value="ECO:0007669"/>
    <property type="project" value="UniProtKB-SubCell"/>
</dbReference>
<keyword evidence="3 5" id="KW-1133">Transmembrane helix</keyword>
<dbReference type="AlphaFoldDB" id="A0A1B1BL19"/>
<dbReference type="PANTHER" id="PTHR36974">
    <property type="entry name" value="MEMBRANE PROTEIN-RELATED"/>
    <property type="match status" value="1"/>
</dbReference>
<proteinExistence type="predicted"/>
<dbReference type="PATRIC" id="fig|670052.7.peg.2306"/>
<keyword evidence="7" id="KW-1185">Reference proteome</keyword>
<dbReference type="EMBL" id="CP016282">
    <property type="protein sequence ID" value="ANP73196.1"/>
    <property type="molecule type" value="Genomic_DNA"/>
</dbReference>
<dbReference type="PANTHER" id="PTHR36974:SF1">
    <property type="entry name" value="DOXX FAMILY MEMBRANE PROTEIN"/>
    <property type="match status" value="1"/>
</dbReference>
<dbReference type="OrthoDB" id="5120128at2"/>
<dbReference type="Pfam" id="PF07681">
    <property type="entry name" value="DoxX"/>
    <property type="match status" value="1"/>
</dbReference>
<reference evidence="6 7" key="1">
    <citation type="submission" date="2016-06" db="EMBL/GenBank/DDBJ databases">
        <title>Genome sequencing of Cryobacterium arcticum PAMC 27867.</title>
        <authorList>
            <person name="Lee J."/>
            <person name="Kim O.-S."/>
        </authorList>
    </citation>
    <scope>NUCLEOTIDE SEQUENCE [LARGE SCALE GENOMIC DNA]</scope>
    <source>
        <strain evidence="6 7">PAMC 27867</strain>
    </source>
</reference>
<dbReference type="InterPro" id="IPR032808">
    <property type="entry name" value="DoxX"/>
</dbReference>
<protein>
    <submittedName>
        <fullName evidence="6">DoxX family protein</fullName>
    </submittedName>
</protein>
<gene>
    <name evidence="6" type="ORF">PA27867_2244</name>
</gene>
<feature type="transmembrane region" description="Helical" evidence="5">
    <location>
        <begin position="112"/>
        <end position="132"/>
    </location>
</feature>
<organism evidence="6 7">
    <name type="scientific">Cryobacterium arcticum</name>
    <dbReference type="NCBI Taxonomy" id="670052"/>
    <lineage>
        <taxon>Bacteria</taxon>
        <taxon>Bacillati</taxon>
        <taxon>Actinomycetota</taxon>
        <taxon>Actinomycetes</taxon>
        <taxon>Micrococcales</taxon>
        <taxon>Microbacteriaceae</taxon>
        <taxon>Cryobacterium</taxon>
    </lineage>
</organism>
<evidence type="ECO:0000256" key="2">
    <source>
        <dbReference type="ARBA" id="ARBA00022692"/>
    </source>
</evidence>
<accession>A0A1B1BL19</accession>
<evidence type="ECO:0000256" key="3">
    <source>
        <dbReference type="ARBA" id="ARBA00022989"/>
    </source>
</evidence>
<keyword evidence="4 5" id="KW-0472">Membrane</keyword>
<evidence type="ECO:0000313" key="6">
    <source>
        <dbReference type="EMBL" id="ANP73196.1"/>
    </source>
</evidence>
<name>A0A1B1BL19_9MICO</name>
<keyword evidence="2 5" id="KW-0812">Transmembrane</keyword>
<dbReference type="RefSeq" id="WP_066596426.1">
    <property type="nucleotide sequence ID" value="NZ_CP016282.1"/>
</dbReference>
<evidence type="ECO:0000256" key="1">
    <source>
        <dbReference type="ARBA" id="ARBA00004141"/>
    </source>
</evidence>